<keyword evidence="2" id="KW-1185">Reference proteome</keyword>
<accession>A0ABV0QI91</accession>
<reference evidence="1 2" key="1">
    <citation type="submission" date="2021-06" db="EMBL/GenBank/DDBJ databases">
        <authorList>
            <person name="Palmer J.M."/>
        </authorList>
    </citation>
    <scope>NUCLEOTIDE SEQUENCE [LARGE SCALE GENOMIC DNA]</scope>
    <source>
        <strain evidence="1 2">XC_2019</strain>
        <tissue evidence="1">Muscle</tissue>
    </source>
</reference>
<sequence>MVLLFCGCSLEMQQFWDVCPSRDTIAFTACKVKEERLDEINASRSRHNAEFCLVPLFPHGTHLTYIQYTTQSSWGVFHKPRMHRGTDWVTSWCRDPDCGSKRPTNRRGFWLSSDTPHQTWTHEGQGTPSPPLLSVYTDQFPIPTSSAYISPESHSNVTHNGTQYAQQASTLLPAPINQTGQLLGPSPHTYPGHPYSTPLSQPLQGGFLIPSATNYLSSLPPSRARNVRLAQSHAPGSQIPPWLKMSNSVPAGQTMAGLEHKPTFQCSQPTTQNYQSPAQGETPSQNITAVPTWAPNLTVPFSQVASHAAPDQIGPRHSSGLQHLKPPLPAAMVSRPYLPDPLLDVCGKAIHTQRPTHAAYGGLMQTHQVKNVQVFSGNSESKMLVEDWIRDMQYLLDAIDLPAHLLFSTVVRHLSGEARKLILNLPPGERSPERAFEELRAEYGDAQGSLDRWLIFMSEVRGHVSLPAPIP</sequence>
<organism evidence="1 2">
    <name type="scientific">Xenoophorus captivus</name>
    <dbReference type="NCBI Taxonomy" id="1517983"/>
    <lineage>
        <taxon>Eukaryota</taxon>
        <taxon>Metazoa</taxon>
        <taxon>Chordata</taxon>
        <taxon>Craniata</taxon>
        <taxon>Vertebrata</taxon>
        <taxon>Euteleostomi</taxon>
        <taxon>Actinopterygii</taxon>
        <taxon>Neopterygii</taxon>
        <taxon>Teleostei</taxon>
        <taxon>Neoteleostei</taxon>
        <taxon>Acanthomorphata</taxon>
        <taxon>Ovalentaria</taxon>
        <taxon>Atherinomorphae</taxon>
        <taxon>Cyprinodontiformes</taxon>
        <taxon>Goodeidae</taxon>
        <taxon>Xenoophorus</taxon>
    </lineage>
</organism>
<evidence type="ECO:0000313" key="1">
    <source>
        <dbReference type="EMBL" id="MEQ2195536.1"/>
    </source>
</evidence>
<proteinExistence type="predicted"/>
<comment type="caution">
    <text evidence="1">The sequence shown here is derived from an EMBL/GenBank/DDBJ whole genome shotgun (WGS) entry which is preliminary data.</text>
</comment>
<name>A0ABV0QI91_9TELE</name>
<dbReference type="Proteomes" id="UP001434883">
    <property type="component" value="Unassembled WGS sequence"/>
</dbReference>
<evidence type="ECO:0000313" key="2">
    <source>
        <dbReference type="Proteomes" id="UP001434883"/>
    </source>
</evidence>
<gene>
    <name evidence="1" type="ORF">XENOCAPTIV_014339</name>
</gene>
<protein>
    <submittedName>
        <fullName evidence="1">Uncharacterized protein</fullName>
    </submittedName>
</protein>
<dbReference type="EMBL" id="JAHRIN010011380">
    <property type="protein sequence ID" value="MEQ2195536.1"/>
    <property type="molecule type" value="Genomic_DNA"/>
</dbReference>